<evidence type="ECO:0000313" key="3">
    <source>
        <dbReference type="Ensembl" id="ENSMFAP00000049326.1"/>
    </source>
</evidence>
<proteinExistence type="predicted"/>
<feature type="domain" description="DUF4745" evidence="2">
    <location>
        <begin position="60"/>
        <end position="187"/>
    </location>
</feature>
<reference evidence="3" key="2">
    <citation type="submission" date="2025-08" db="UniProtKB">
        <authorList>
            <consortium name="Ensembl"/>
        </authorList>
    </citation>
    <scope>IDENTIFICATION</scope>
</reference>
<dbReference type="Ensembl" id="ENSMFAT00000076639.1">
    <property type="protein sequence ID" value="ENSMFAP00000049326.1"/>
    <property type="gene ID" value="ENSMFAG00000045350.2"/>
</dbReference>
<feature type="region of interest" description="Disordered" evidence="1">
    <location>
        <begin position="627"/>
        <end position="719"/>
    </location>
</feature>
<feature type="compositionally biased region" description="Low complexity" evidence="1">
    <location>
        <begin position="666"/>
        <end position="689"/>
    </location>
</feature>
<feature type="region of interest" description="Disordered" evidence="1">
    <location>
        <begin position="802"/>
        <end position="939"/>
    </location>
</feature>
<dbReference type="GO" id="GO:1905762">
    <property type="term" value="F:CCR4-NOT complex binding"/>
    <property type="evidence" value="ECO:0007669"/>
    <property type="project" value="TreeGrafter"/>
</dbReference>
<feature type="compositionally biased region" description="Low complexity" evidence="1">
    <location>
        <begin position="848"/>
        <end position="871"/>
    </location>
</feature>
<dbReference type="AlphaFoldDB" id="A0A7N9CF77"/>
<name>A0A7N9CF77_MACFA</name>
<gene>
    <name evidence="3" type="primary">GARRE1</name>
</gene>
<keyword evidence="4" id="KW-1185">Reference proteome</keyword>
<dbReference type="Proteomes" id="UP000233100">
    <property type="component" value="Chromosome 19"/>
</dbReference>
<feature type="compositionally biased region" description="Low complexity" evidence="1">
    <location>
        <begin position="993"/>
        <end position="1005"/>
    </location>
</feature>
<feature type="region of interest" description="Disordered" evidence="1">
    <location>
        <begin position="979"/>
        <end position="1017"/>
    </location>
</feature>
<dbReference type="InterPro" id="IPR043385">
    <property type="entry name" value="GARRE1"/>
</dbReference>
<evidence type="ECO:0000313" key="4">
    <source>
        <dbReference type="Proteomes" id="UP000233100"/>
    </source>
</evidence>
<dbReference type="InterPro" id="IPR031813">
    <property type="entry name" value="DUF4745"/>
</dbReference>
<dbReference type="GO" id="GO:0016601">
    <property type="term" value="P:Rac protein signal transduction"/>
    <property type="evidence" value="ECO:0007669"/>
    <property type="project" value="TreeGrafter"/>
</dbReference>
<dbReference type="Pfam" id="PF15923">
    <property type="entry name" value="DUF4745"/>
    <property type="match status" value="1"/>
</dbReference>
<protein>
    <submittedName>
        <fullName evidence="3">Granule associated Rac and RHOG effector 1</fullName>
    </submittedName>
</protein>
<evidence type="ECO:0000259" key="2">
    <source>
        <dbReference type="Pfam" id="PF15923"/>
    </source>
</evidence>
<evidence type="ECO:0000256" key="1">
    <source>
        <dbReference type="SAM" id="MobiDB-lite"/>
    </source>
</evidence>
<dbReference type="PANTHER" id="PTHR15703">
    <property type="entry name" value="RIKEN CDNA 4931406P16 GENE"/>
    <property type="match status" value="1"/>
</dbReference>
<reference evidence="3 4" key="1">
    <citation type="submission" date="2013-03" db="EMBL/GenBank/DDBJ databases">
        <authorList>
            <person name="Warren W."/>
            <person name="Wilson R.K."/>
        </authorList>
    </citation>
    <scope>NUCLEOTIDE SEQUENCE</scope>
</reference>
<dbReference type="GeneTree" id="ENSGT00390000003210"/>
<feature type="compositionally biased region" description="Pro residues" evidence="1">
    <location>
        <begin position="924"/>
        <end position="939"/>
    </location>
</feature>
<accession>A0A7N9CF77</accession>
<feature type="compositionally biased region" description="Pro residues" evidence="1">
    <location>
        <begin position="639"/>
        <end position="649"/>
    </location>
</feature>
<reference evidence="3" key="3">
    <citation type="submission" date="2025-09" db="UniProtKB">
        <authorList>
            <consortium name="Ensembl"/>
        </authorList>
    </citation>
    <scope>IDENTIFICATION</scope>
</reference>
<feature type="compositionally biased region" description="Low complexity" evidence="1">
    <location>
        <begin position="898"/>
        <end position="909"/>
    </location>
</feature>
<organism evidence="3 4">
    <name type="scientific">Macaca fascicularis</name>
    <name type="common">Crab-eating macaque</name>
    <name type="synonym">Cynomolgus monkey</name>
    <dbReference type="NCBI Taxonomy" id="9541"/>
    <lineage>
        <taxon>Eukaryota</taxon>
        <taxon>Metazoa</taxon>
        <taxon>Chordata</taxon>
        <taxon>Craniata</taxon>
        <taxon>Vertebrata</taxon>
        <taxon>Euteleostomi</taxon>
        <taxon>Mammalia</taxon>
        <taxon>Eutheria</taxon>
        <taxon>Euarchontoglires</taxon>
        <taxon>Primates</taxon>
        <taxon>Haplorrhini</taxon>
        <taxon>Catarrhini</taxon>
        <taxon>Cercopithecidae</taxon>
        <taxon>Cercopithecinae</taxon>
        <taxon>Macaca</taxon>
    </lineage>
</organism>
<dbReference type="Bgee" id="ENSMFAG00000045350">
    <property type="expression patterns" value="Expressed in skeletal muscle tissue and 13 other cell types or tissues"/>
</dbReference>
<dbReference type="PANTHER" id="PTHR15703:SF3">
    <property type="entry name" value="GRANULE ASSOCIATED RAC AND RHOG EFFECTOR PROTEIN 1"/>
    <property type="match status" value="1"/>
</dbReference>
<sequence>MYCCSAQDSKMDYKRRFLLGGSKQKVQQHQQYPMPELGRALSAPLASTATTAPLGSLTAAGSCHHAMPHSTPIADIQQGISKYLDALNVFCRASTFLTDLFSTVFRNSHYSKAATQLKDVQEHVMEAASRLTSAIKPEIAKMLMELSAGAANFTDQKEFSLQDIEVLGRCFLTVVQVHFQFLTHALQKVQPVAHSCFAEVIVPEKKNSSSGGSLSGMGHTPELEEAVRSWRGAAEATSRLRERGCDGCLAGIEVQQLFCSQSAAIPEHQLKELNIKIDSALQAYKIALESLGHCEYAMKAGFHLNPKAIEASLQGCCSEAEAQQTGRRQTPPQPMQCELPTVPVQIGSHFLKGVSFNESAADNLKLKTVVVDTAQIENKEAYAPQISLEGSRIVVQVPSTWCLKEDPATMSLLQRSLDPEKTLGLVDVLYTAVLDLNRWRAGREQALPCIQIQLQREICDFGNQADLPSGNGNKSSGGLQKTFSKLTSRFTKKASCTSSSSSTNYSIQNTPSKNIFIAGCSEEKAKMPGNIDTRLQSILNIGNFPRTTDPSQSAQNSSNPVANGFLMERRENFLHGDDGKDEKGMNLPTDQEMQEVIDFLSGFNMGQSHQGSPLVTRRNSAATAMVTEQKAGAMQPQQPSLPVPPPPRAPQAGAHTPLTPQPGLAPQQQSPKQQQPQVQYYQHLLQPIGPQQPPPQPRAPGKWVHGSSQQPGQTVGAGLSPLGQWPGISDLSSDLYSLGLVSSYMDNVMSEVLGQKPQGPRNNTWPNRDQSDGVFGMLGEILPFDPAVGSDPEFARYVAGVSQAMQQKRQAQHGRRPGNPRGNWPPMDDAHRTWPFPEFFTEGDGLHGAWSGAQGDSASSSDETSSANGDSLFSMFSGPDLVAAVKQRRKHSSGEQDTSTLPSPPLLTTVEDVNQDNKTKTWPPKAPWQHPSPLPSTLPSPSAPLYAVTSPGSQWNDTMQMLQSPVWAATNDCSAAAFSYVQTPPQPPPPPAHKAAPKGFKAFPGKAERRPAYLPQY</sequence>